<evidence type="ECO:0000256" key="1">
    <source>
        <dbReference type="SAM" id="Phobius"/>
    </source>
</evidence>
<dbReference type="AlphaFoldDB" id="A0A9X4RNY4"/>
<dbReference type="SUPFAM" id="SSF158472">
    <property type="entry name" value="HAMP domain-like"/>
    <property type="match status" value="1"/>
</dbReference>
<keyword evidence="4" id="KW-1185">Reference proteome</keyword>
<dbReference type="Gene3D" id="6.10.340.10">
    <property type="match status" value="1"/>
</dbReference>
<keyword evidence="1" id="KW-0812">Transmembrane</keyword>
<evidence type="ECO:0000313" key="3">
    <source>
        <dbReference type="EMBL" id="MDG4474682.1"/>
    </source>
</evidence>
<dbReference type="Pfam" id="PF00672">
    <property type="entry name" value="HAMP"/>
    <property type="match status" value="1"/>
</dbReference>
<protein>
    <submittedName>
        <fullName evidence="3">DUF3365 domain-containing protein</fullName>
    </submittedName>
</protein>
<dbReference type="GO" id="GO:0016020">
    <property type="term" value="C:membrane"/>
    <property type="evidence" value="ECO:0007669"/>
    <property type="project" value="InterPro"/>
</dbReference>
<dbReference type="RefSeq" id="WP_307631663.1">
    <property type="nucleotide sequence ID" value="NZ_JAPHEH010000001.1"/>
</dbReference>
<sequence length="289" mass="32580">MGIRSRFMIIMAIIFGVATVGIGASSYLFSKRNAMLEAKSKGELIFNYILATRDFYTEKQRPLIMEVFEKDRFYPELMSGFVLTRGTFDIFKKNLTGYNFKQATLDPLFPPNKADEWETQLIRKFAGQPELKADEGTMERNGETFFYLAKPIKVAGKDCLRCHGDVNDAPKDQVEIYGSTNGYNWKNGETVAAYVVYVSVEEALANARKGAITLYLIGAGCLLVALIGIWLFMDRFVVNPIVRLSIKAEEISLGKNMEESVSIKQNDEIGALASAIERLRMSMVRILKR</sequence>
<dbReference type="InterPro" id="IPR003660">
    <property type="entry name" value="HAMP_dom"/>
</dbReference>
<dbReference type="EMBL" id="JAPHEH010000001">
    <property type="protein sequence ID" value="MDG4474682.1"/>
    <property type="molecule type" value="Genomic_DNA"/>
</dbReference>
<gene>
    <name evidence="3" type="ORF">OLX77_00730</name>
</gene>
<reference evidence="3" key="1">
    <citation type="journal article" date="2022" name="bioRxiv">
        <title>Thiovibrio frasassiensisgen. nov., sp. nov., an autotrophic, elemental sulfur disproportionating bacterium isolated from sulfidic karst sediment, and proposal of Thiovibrionaceae fam. nov.</title>
        <authorList>
            <person name="Aronson H."/>
            <person name="Thomas C."/>
            <person name="Bhattacharyya M."/>
            <person name="Eckstein S."/>
            <person name="Jensen S."/>
            <person name="Barco R."/>
            <person name="Macalady J."/>
            <person name="Amend J."/>
        </authorList>
    </citation>
    <scope>NUCLEOTIDE SEQUENCE</scope>
    <source>
        <strain evidence="3">RS19-109</strain>
    </source>
</reference>
<feature type="transmembrane region" description="Helical" evidence="1">
    <location>
        <begin position="6"/>
        <end position="29"/>
    </location>
</feature>
<dbReference type="PROSITE" id="PS50885">
    <property type="entry name" value="HAMP"/>
    <property type="match status" value="1"/>
</dbReference>
<dbReference type="Proteomes" id="UP001154240">
    <property type="component" value="Unassembled WGS sequence"/>
</dbReference>
<dbReference type="Pfam" id="PF11845">
    <property type="entry name" value="Tll0287-like"/>
    <property type="match status" value="1"/>
</dbReference>
<keyword evidence="1" id="KW-1133">Transmembrane helix</keyword>
<feature type="domain" description="HAMP" evidence="2">
    <location>
        <begin position="235"/>
        <end position="288"/>
    </location>
</feature>
<dbReference type="InterPro" id="IPR021796">
    <property type="entry name" value="Tll0287-like_dom"/>
</dbReference>
<reference evidence="3" key="2">
    <citation type="submission" date="2022-10" db="EMBL/GenBank/DDBJ databases">
        <authorList>
            <person name="Aronson H.S."/>
        </authorList>
    </citation>
    <scope>NUCLEOTIDE SEQUENCE</scope>
    <source>
        <strain evidence="3">RS19-109</strain>
    </source>
</reference>
<evidence type="ECO:0000259" key="2">
    <source>
        <dbReference type="PROSITE" id="PS50885"/>
    </source>
</evidence>
<organism evidence="3 4">
    <name type="scientific">Thiovibrio frasassiensis</name>
    <dbReference type="NCBI Taxonomy" id="2984131"/>
    <lineage>
        <taxon>Bacteria</taxon>
        <taxon>Pseudomonadati</taxon>
        <taxon>Thermodesulfobacteriota</taxon>
        <taxon>Desulfobulbia</taxon>
        <taxon>Desulfobulbales</taxon>
        <taxon>Thiovibrionaceae</taxon>
        <taxon>Thiovibrio</taxon>
    </lineage>
</organism>
<feature type="transmembrane region" description="Helical" evidence="1">
    <location>
        <begin position="212"/>
        <end position="233"/>
    </location>
</feature>
<proteinExistence type="predicted"/>
<dbReference type="SMART" id="SM00304">
    <property type="entry name" value="HAMP"/>
    <property type="match status" value="1"/>
</dbReference>
<dbReference type="GO" id="GO:0007165">
    <property type="term" value="P:signal transduction"/>
    <property type="evidence" value="ECO:0007669"/>
    <property type="project" value="InterPro"/>
</dbReference>
<evidence type="ECO:0000313" key="4">
    <source>
        <dbReference type="Proteomes" id="UP001154240"/>
    </source>
</evidence>
<keyword evidence="1" id="KW-0472">Membrane</keyword>
<name>A0A9X4RNY4_9BACT</name>
<comment type="caution">
    <text evidence="3">The sequence shown here is derived from an EMBL/GenBank/DDBJ whole genome shotgun (WGS) entry which is preliminary data.</text>
</comment>
<accession>A0A9X4RNY4</accession>